<dbReference type="RefSeq" id="XP_064663536.1">
    <property type="nucleotide sequence ID" value="XM_064797302.1"/>
</dbReference>
<reference evidence="2 3" key="1">
    <citation type="submission" date="2023-08" db="EMBL/GenBank/DDBJ databases">
        <title>Black Yeasts Isolated from many extreme environments.</title>
        <authorList>
            <person name="Coleine C."/>
            <person name="Stajich J.E."/>
            <person name="Selbmann L."/>
        </authorList>
    </citation>
    <scope>NUCLEOTIDE SEQUENCE [LARGE SCALE GENOMIC DNA]</scope>
    <source>
        <strain evidence="2 3">CCFEE 5935</strain>
    </source>
</reference>
<organism evidence="2 3">
    <name type="scientific">Saxophila tyrrhenica</name>
    <dbReference type="NCBI Taxonomy" id="1690608"/>
    <lineage>
        <taxon>Eukaryota</taxon>
        <taxon>Fungi</taxon>
        <taxon>Dikarya</taxon>
        <taxon>Ascomycota</taxon>
        <taxon>Pezizomycotina</taxon>
        <taxon>Dothideomycetes</taxon>
        <taxon>Dothideomycetidae</taxon>
        <taxon>Mycosphaerellales</taxon>
        <taxon>Extremaceae</taxon>
        <taxon>Saxophila</taxon>
    </lineage>
</organism>
<dbReference type="Pfam" id="PF00651">
    <property type="entry name" value="BTB"/>
    <property type="match status" value="1"/>
</dbReference>
<dbReference type="AlphaFoldDB" id="A0AAV9PRA6"/>
<dbReference type="PROSITE" id="PS50097">
    <property type="entry name" value="BTB"/>
    <property type="match status" value="1"/>
</dbReference>
<dbReference type="Proteomes" id="UP001337655">
    <property type="component" value="Unassembled WGS sequence"/>
</dbReference>
<name>A0AAV9PRA6_9PEZI</name>
<proteinExistence type="predicted"/>
<dbReference type="SUPFAM" id="SSF54695">
    <property type="entry name" value="POZ domain"/>
    <property type="match status" value="1"/>
</dbReference>
<dbReference type="EMBL" id="JAVRRT010000001">
    <property type="protein sequence ID" value="KAK5174898.1"/>
    <property type="molecule type" value="Genomic_DNA"/>
</dbReference>
<dbReference type="SMART" id="SM00225">
    <property type="entry name" value="BTB"/>
    <property type="match status" value="1"/>
</dbReference>
<evidence type="ECO:0000313" key="3">
    <source>
        <dbReference type="Proteomes" id="UP001337655"/>
    </source>
</evidence>
<dbReference type="GeneID" id="89921386"/>
<dbReference type="CDD" id="cd18186">
    <property type="entry name" value="BTB_POZ_ZBTB_KLHL-like"/>
    <property type="match status" value="1"/>
</dbReference>
<dbReference type="InterPro" id="IPR000210">
    <property type="entry name" value="BTB/POZ_dom"/>
</dbReference>
<keyword evidence="3" id="KW-1185">Reference proteome</keyword>
<evidence type="ECO:0000259" key="1">
    <source>
        <dbReference type="PROSITE" id="PS50097"/>
    </source>
</evidence>
<dbReference type="Gene3D" id="3.30.710.10">
    <property type="entry name" value="Potassium Channel Kv1.1, Chain A"/>
    <property type="match status" value="1"/>
</dbReference>
<feature type="domain" description="BTB" evidence="1">
    <location>
        <begin position="13"/>
        <end position="75"/>
    </location>
</feature>
<evidence type="ECO:0000313" key="2">
    <source>
        <dbReference type="EMBL" id="KAK5174898.1"/>
    </source>
</evidence>
<protein>
    <recommendedName>
        <fullName evidence="1">BTB domain-containing protein</fullName>
    </recommendedName>
</protein>
<dbReference type="PANTHER" id="PTHR47843">
    <property type="entry name" value="BTB DOMAIN-CONTAINING PROTEIN-RELATED"/>
    <property type="match status" value="1"/>
</dbReference>
<dbReference type="InterPro" id="IPR011333">
    <property type="entry name" value="SKP1/BTB/POZ_sf"/>
</dbReference>
<comment type="caution">
    <text evidence="2">The sequence shown here is derived from an EMBL/GenBank/DDBJ whole genome shotgun (WGS) entry which is preliminary data.</text>
</comment>
<dbReference type="PANTHER" id="PTHR47843:SF5">
    <property type="entry name" value="BTB_POZ DOMAIN PROTEIN"/>
    <property type="match status" value="1"/>
</dbReference>
<accession>A0AAV9PRA6</accession>
<gene>
    <name evidence="2" type="ORF">LTR77_000034</name>
</gene>
<sequence>MALTDYCNREKFSDITIKSGHLEFKCHKIILCKASAYFEKLLDPDGNFIERTLSVIELKDDHPEAVGAMLRYIYDFDYRPKVQTKKVEDGDEYSCPAIFHLHVYDAAHKYLFPRLASKALAAVNTALEELKKRDDVATAHVFEVIKLLHEREEKPFQATSKVLIQRHMASMMKQKEFRAWLEEDDNQALDQVLDSIADCVNGRHKLRVCKCCSWTSLDSTHNLSHLCRVGNAHVDSPNRYHSVDLGYIGGNLSILDTTR</sequence>